<dbReference type="Pfam" id="PF04317">
    <property type="entry name" value="DUF463"/>
    <property type="match status" value="2"/>
</dbReference>
<evidence type="ECO:0000313" key="1">
    <source>
        <dbReference type="EMBL" id="VIP04788.1"/>
    </source>
</evidence>
<dbReference type="InterPro" id="IPR007413">
    <property type="entry name" value="YcjX-like"/>
</dbReference>
<proteinExistence type="predicted"/>
<gene>
    <name evidence="1" type="ORF">GMBLW1_44050</name>
</gene>
<dbReference type="Proteomes" id="UP000464378">
    <property type="component" value="Chromosome"/>
</dbReference>
<protein>
    <submittedName>
        <fullName evidence="1">Uncharacterized protein</fullName>
    </submittedName>
</protein>
<dbReference type="PANTHER" id="PTHR38605:SF1">
    <property type="entry name" value="ATPASE"/>
    <property type="match status" value="1"/>
</dbReference>
<dbReference type="SUPFAM" id="SSF52540">
    <property type="entry name" value="P-loop containing nucleoside triphosphate hydrolases"/>
    <property type="match status" value="1"/>
</dbReference>
<dbReference type="InterPro" id="IPR027417">
    <property type="entry name" value="P-loop_NTPase"/>
</dbReference>
<keyword evidence="2" id="KW-1185">Reference proteome</keyword>
<dbReference type="RefSeq" id="WP_162659821.1">
    <property type="nucleotide sequence ID" value="NZ_LR593887.1"/>
</dbReference>
<dbReference type="InParanoid" id="A0A6C2YST3"/>
<dbReference type="EMBL" id="LR586016">
    <property type="protein sequence ID" value="VIP04788.1"/>
    <property type="molecule type" value="Genomic_DNA"/>
</dbReference>
<sequence length="459" mass="51892">MNWNLRGLKTAETRVGVVGLFNSGKTVLLTSLINHLMEQDPEQFRIGGTPSALIRKFKRHPVDSHWSEFNYDAHRDSLVHDGRWPVKTKDRSQFVCSFERSDWAFTDCRLKIYDLPGERIPDALMIGRSYAEWSDLLLKRFSDDASYRNPAAEFLDRVQASSLDREMILLAYRLTLARLILSFKPLISPSTFLLDESGSTVKRGTDAEIAALRFAGRSSDRQFAPLPASARASQPEMAAEFERFYDEYRDQVAAPNIAMLKACDRLVVLIDIPTLLAGGVGMFNDNRDLLQELFRVLQPGESLVGSLFRTAAYWGLPHQFRPSTITKCAFVCPKMDLVHPMDRDRLVHLLKKMVGRLAMDCDGLEATYLTCSAILSTKQVPTDDGSRVMAGMLYRDSKGNRLPPGEESRYTVSEVPADWPMNWQPGSYHFPAVYPQMPAMKSVPPVQKNLDTLLDFLLN</sequence>
<dbReference type="PANTHER" id="PTHR38605">
    <property type="entry name" value="ATPASE-RELATED"/>
    <property type="match status" value="1"/>
</dbReference>
<dbReference type="AlphaFoldDB" id="A0A6C2YST3"/>
<reference evidence="1" key="1">
    <citation type="submission" date="2019-04" db="EMBL/GenBank/DDBJ databases">
        <authorList>
            <consortium name="Science for Life Laboratories"/>
        </authorList>
    </citation>
    <scope>NUCLEOTIDE SEQUENCE</scope>
    <source>
        <strain evidence="1">MBLW1</strain>
    </source>
</reference>
<organism evidence="1">
    <name type="scientific">Tuwongella immobilis</name>
    <dbReference type="NCBI Taxonomy" id="692036"/>
    <lineage>
        <taxon>Bacteria</taxon>
        <taxon>Pseudomonadati</taxon>
        <taxon>Planctomycetota</taxon>
        <taxon>Planctomycetia</taxon>
        <taxon>Gemmatales</taxon>
        <taxon>Gemmataceae</taxon>
        <taxon>Tuwongella</taxon>
    </lineage>
</organism>
<dbReference type="EMBL" id="LR593887">
    <property type="protein sequence ID" value="VTS06935.1"/>
    <property type="molecule type" value="Genomic_DNA"/>
</dbReference>
<name>A0A6C2YST3_9BACT</name>
<accession>A0A6C2YST3</accession>
<evidence type="ECO:0000313" key="2">
    <source>
        <dbReference type="Proteomes" id="UP000464378"/>
    </source>
</evidence>
<dbReference type="KEGG" id="tim:GMBLW1_44050"/>
<dbReference type="FunCoup" id="A0A6C2YST3">
    <property type="interactions" value="8"/>
</dbReference>